<proteinExistence type="predicted"/>
<name>A0A2T1M056_9CHRO</name>
<dbReference type="Pfam" id="PF05050">
    <property type="entry name" value="Methyltransf_21"/>
    <property type="match status" value="1"/>
</dbReference>
<evidence type="ECO:0000313" key="2">
    <source>
        <dbReference type="EMBL" id="PSF38061.1"/>
    </source>
</evidence>
<protein>
    <recommendedName>
        <fullName evidence="1">Methyltransferase FkbM domain-containing protein</fullName>
    </recommendedName>
</protein>
<dbReference type="AlphaFoldDB" id="A0A2T1M056"/>
<comment type="caution">
    <text evidence="2">The sequence shown here is derived from an EMBL/GenBank/DDBJ whole genome shotgun (WGS) entry which is preliminary data.</text>
</comment>
<dbReference type="InterPro" id="IPR052514">
    <property type="entry name" value="SAM-dependent_MTase"/>
</dbReference>
<dbReference type="NCBIfam" id="TIGR01444">
    <property type="entry name" value="fkbM_fam"/>
    <property type="match status" value="1"/>
</dbReference>
<evidence type="ECO:0000259" key="1">
    <source>
        <dbReference type="Pfam" id="PF05050"/>
    </source>
</evidence>
<dbReference type="PANTHER" id="PTHR34203:SF15">
    <property type="entry name" value="SLL1173 PROTEIN"/>
    <property type="match status" value="1"/>
</dbReference>
<dbReference type="PANTHER" id="PTHR34203">
    <property type="entry name" value="METHYLTRANSFERASE, FKBM FAMILY PROTEIN"/>
    <property type="match status" value="1"/>
</dbReference>
<dbReference type="Proteomes" id="UP000239001">
    <property type="component" value="Unassembled WGS sequence"/>
</dbReference>
<keyword evidence="3" id="KW-1185">Reference proteome</keyword>
<dbReference type="SUPFAM" id="SSF53335">
    <property type="entry name" value="S-adenosyl-L-methionine-dependent methyltransferases"/>
    <property type="match status" value="1"/>
</dbReference>
<gene>
    <name evidence="2" type="ORF">C7H19_06205</name>
</gene>
<dbReference type="Gene3D" id="3.40.50.150">
    <property type="entry name" value="Vaccinia Virus protein VP39"/>
    <property type="match status" value="1"/>
</dbReference>
<accession>A0A2T1M056</accession>
<dbReference type="InterPro" id="IPR029063">
    <property type="entry name" value="SAM-dependent_MTases_sf"/>
</dbReference>
<dbReference type="InterPro" id="IPR006342">
    <property type="entry name" value="FkbM_mtfrase"/>
</dbReference>
<feature type="domain" description="Methyltransferase FkbM" evidence="1">
    <location>
        <begin position="86"/>
        <end position="229"/>
    </location>
</feature>
<evidence type="ECO:0000313" key="3">
    <source>
        <dbReference type="Proteomes" id="UP000239001"/>
    </source>
</evidence>
<dbReference type="OrthoDB" id="5329963at2"/>
<organism evidence="2 3">
    <name type="scientific">Aphanothece hegewaldii CCALA 016</name>
    <dbReference type="NCBI Taxonomy" id="2107694"/>
    <lineage>
        <taxon>Bacteria</taxon>
        <taxon>Bacillati</taxon>
        <taxon>Cyanobacteriota</taxon>
        <taxon>Cyanophyceae</taxon>
        <taxon>Oscillatoriophycideae</taxon>
        <taxon>Chroococcales</taxon>
        <taxon>Aphanothecaceae</taxon>
        <taxon>Aphanothece</taxon>
    </lineage>
</organism>
<sequence length="269" mass="30930">MKIFDLYTHYIFTIELYLQTLGLPGLLKVILTKVTNPKALIGVKRSDCRFPFTLRLHSSDVQAFKQIFVEDAYNFLVQIQPSIIVDAGANIGLASIYFANKYPEAKIIAIEPEQNNFQMLKKNVEPYANIIPLQAALWHKNEEIEIIDPGRGEWGFVIQNKDLQKYSSDLQHDNHQTVIAMTVNKLINEYNLERINIFKIDIEGAEKEVFSNSATWIDKVDSLIVELHEYLKPGCNRSFYNGSGGFDQEWYQGENIVLTKQNYLKKCST</sequence>
<dbReference type="RefSeq" id="WP_106456028.1">
    <property type="nucleotide sequence ID" value="NZ_PXOH01000005.1"/>
</dbReference>
<reference evidence="2 3" key="1">
    <citation type="submission" date="2018-03" db="EMBL/GenBank/DDBJ databases">
        <title>The ancient ancestry and fast evolution of plastids.</title>
        <authorList>
            <person name="Moore K.R."/>
            <person name="Magnabosco C."/>
            <person name="Momper L."/>
            <person name="Gold D.A."/>
            <person name="Bosak T."/>
            <person name="Fournier G.P."/>
        </authorList>
    </citation>
    <scope>NUCLEOTIDE SEQUENCE [LARGE SCALE GENOMIC DNA]</scope>
    <source>
        <strain evidence="2 3">CCALA 016</strain>
    </source>
</reference>
<dbReference type="EMBL" id="PXOH01000005">
    <property type="protein sequence ID" value="PSF38061.1"/>
    <property type="molecule type" value="Genomic_DNA"/>
</dbReference>
<reference evidence="2 3" key="2">
    <citation type="submission" date="2018-03" db="EMBL/GenBank/DDBJ databases">
        <authorList>
            <person name="Keele B.F."/>
        </authorList>
    </citation>
    <scope>NUCLEOTIDE SEQUENCE [LARGE SCALE GENOMIC DNA]</scope>
    <source>
        <strain evidence="2 3">CCALA 016</strain>
    </source>
</reference>